<evidence type="ECO:0000313" key="2">
    <source>
        <dbReference type="Proteomes" id="UP000199036"/>
    </source>
</evidence>
<organism evidence="1 2">
    <name type="scientific">Paenimyroides ummariense</name>
    <dbReference type="NCBI Taxonomy" id="913024"/>
    <lineage>
        <taxon>Bacteria</taxon>
        <taxon>Pseudomonadati</taxon>
        <taxon>Bacteroidota</taxon>
        <taxon>Flavobacteriia</taxon>
        <taxon>Flavobacteriales</taxon>
        <taxon>Flavobacteriaceae</taxon>
        <taxon>Paenimyroides</taxon>
    </lineage>
</organism>
<evidence type="ECO:0000313" key="1">
    <source>
        <dbReference type="EMBL" id="SFO27404.1"/>
    </source>
</evidence>
<dbReference type="EMBL" id="FOVI01000032">
    <property type="protein sequence ID" value="SFO27404.1"/>
    <property type="molecule type" value="Genomic_DNA"/>
</dbReference>
<keyword evidence="2" id="KW-1185">Reference proteome</keyword>
<dbReference type="Proteomes" id="UP000199036">
    <property type="component" value="Unassembled WGS sequence"/>
</dbReference>
<gene>
    <name evidence="1" type="ORF">SAMN05421741_1325</name>
</gene>
<dbReference type="RefSeq" id="WP_091526010.1">
    <property type="nucleotide sequence ID" value="NZ_FOVI01000032.1"/>
</dbReference>
<dbReference type="STRING" id="913024.SAMN05421741_1325"/>
<dbReference type="Pfam" id="PF16266">
    <property type="entry name" value="DUF4919"/>
    <property type="match status" value="1"/>
</dbReference>
<reference evidence="2" key="1">
    <citation type="submission" date="2016-10" db="EMBL/GenBank/DDBJ databases">
        <authorList>
            <person name="Varghese N."/>
            <person name="Submissions S."/>
        </authorList>
    </citation>
    <scope>NUCLEOTIDE SEQUENCE [LARGE SCALE GENOMIC DNA]</scope>
    <source>
        <strain evidence="2">DS-12</strain>
    </source>
</reference>
<dbReference type="AlphaFoldDB" id="A0A1I5FUC6"/>
<evidence type="ECO:0008006" key="3">
    <source>
        <dbReference type="Google" id="ProtNLM"/>
    </source>
</evidence>
<sequence length="241" mass="28423">MRKLLLIILLAPISFFGQESENTKKVNYKNIDIEVNNSKSEYYYPKLKQRLIALDSTLTTNDLHYLYYGTSLQKDFSVMERATHDPKMLAYFNQESISQDQWKDIEKHYTDLFNSKPFLDIETFDILLGVFQNTNQKDKFDKLDNILQKFFNMWLETGNGLTKETAIDVISTTHEYYFMRVINLKVSGQALLHDEAGRSYDLLKVEKEENSDSKNEEKQITGVYFDVTRIFELYNETFTKN</sequence>
<name>A0A1I5FUC6_9FLAO</name>
<protein>
    <recommendedName>
        <fullName evidence="3">DUF4919 domain-containing protein</fullName>
    </recommendedName>
</protein>
<dbReference type="OrthoDB" id="686440at2"/>
<proteinExistence type="predicted"/>
<accession>A0A1I5FUC6</accession>
<dbReference type="InterPro" id="IPR032578">
    <property type="entry name" value="DUF4919"/>
</dbReference>